<protein>
    <submittedName>
        <fullName evidence="1">Uncharacterized protein</fullName>
    </submittedName>
</protein>
<gene>
    <name evidence="1" type="ORF">MNR06_01705</name>
</gene>
<evidence type="ECO:0000313" key="1">
    <source>
        <dbReference type="EMBL" id="UOF01667.1"/>
    </source>
</evidence>
<accession>A0ABY4CCR2</accession>
<sequence>MTVNLMAVDEWLTELKEDLEESLFNSPTESLTHALAEIMAVCRLNLLEKAEKEKVELVSLTFREERAWSFSWNKKLSPEEMLFTYSHYLESLSTAERFDLLKIDFQWLRVAGCEEDLQHEGFKLLKSVSHEPAVQLTQKLSENIEYMLKSGSHLKGFSIHYLGEGFSVTLP</sequence>
<keyword evidence="2" id="KW-1185">Reference proteome</keyword>
<name>A0ABY4CCR2_9BACT</name>
<dbReference type="EMBL" id="CP093442">
    <property type="protein sequence ID" value="UOF01667.1"/>
    <property type="molecule type" value="Genomic_DNA"/>
</dbReference>
<reference evidence="1" key="1">
    <citation type="submission" date="2022-03" db="EMBL/GenBank/DDBJ databases">
        <title>Genome Identification and Characterization of new species Bdellovibrio reynosense LBG001 sp. nov. from a Mexico soil sample.</title>
        <authorList>
            <person name="Camilli A."/>
            <person name="Ajao Y."/>
            <person name="Guo X."/>
        </authorList>
    </citation>
    <scope>NUCLEOTIDE SEQUENCE</scope>
    <source>
        <strain evidence="1">LBG001</strain>
    </source>
</reference>
<dbReference type="Proteomes" id="UP000830116">
    <property type="component" value="Chromosome"/>
</dbReference>
<dbReference type="RefSeq" id="WP_243538247.1">
    <property type="nucleotide sequence ID" value="NZ_CP093442.1"/>
</dbReference>
<evidence type="ECO:0000313" key="2">
    <source>
        <dbReference type="Proteomes" id="UP000830116"/>
    </source>
</evidence>
<proteinExistence type="predicted"/>
<organism evidence="1 2">
    <name type="scientific">Bdellovibrio reynosensis</name>
    <dbReference type="NCBI Taxonomy" id="2835041"/>
    <lineage>
        <taxon>Bacteria</taxon>
        <taxon>Pseudomonadati</taxon>
        <taxon>Bdellovibrionota</taxon>
        <taxon>Bdellovibrionia</taxon>
        <taxon>Bdellovibrionales</taxon>
        <taxon>Pseudobdellovibrionaceae</taxon>
        <taxon>Bdellovibrio</taxon>
    </lineage>
</organism>